<keyword evidence="1" id="KW-0812">Transmembrane</keyword>
<evidence type="ECO:0000313" key="3">
    <source>
        <dbReference type="Proteomes" id="UP001597073"/>
    </source>
</evidence>
<protein>
    <recommendedName>
        <fullName evidence="4">PH domain-containing protein</fullName>
    </recommendedName>
</protein>
<comment type="caution">
    <text evidence="2">The sequence shown here is derived from an EMBL/GenBank/DDBJ whole genome shotgun (WGS) entry which is preliminary data.</text>
</comment>
<keyword evidence="1" id="KW-0472">Membrane</keyword>
<dbReference type="RefSeq" id="WP_377143288.1">
    <property type="nucleotide sequence ID" value="NZ_JBHTIA010000009.1"/>
</dbReference>
<gene>
    <name evidence="2" type="ORF">ACFQZI_13570</name>
</gene>
<evidence type="ECO:0008006" key="4">
    <source>
        <dbReference type="Google" id="ProtNLM"/>
    </source>
</evidence>
<organism evidence="2 3">
    <name type="scientific">Mucilaginibacter lutimaris</name>
    <dbReference type="NCBI Taxonomy" id="931629"/>
    <lineage>
        <taxon>Bacteria</taxon>
        <taxon>Pseudomonadati</taxon>
        <taxon>Bacteroidota</taxon>
        <taxon>Sphingobacteriia</taxon>
        <taxon>Sphingobacteriales</taxon>
        <taxon>Sphingobacteriaceae</taxon>
        <taxon>Mucilaginibacter</taxon>
    </lineage>
</organism>
<reference evidence="3" key="1">
    <citation type="journal article" date="2019" name="Int. J. Syst. Evol. Microbiol.">
        <title>The Global Catalogue of Microorganisms (GCM) 10K type strain sequencing project: providing services to taxonomists for standard genome sequencing and annotation.</title>
        <authorList>
            <consortium name="The Broad Institute Genomics Platform"/>
            <consortium name="The Broad Institute Genome Sequencing Center for Infectious Disease"/>
            <person name="Wu L."/>
            <person name="Ma J."/>
        </authorList>
    </citation>
    <scope>NUCLEOTIDE SEQUENCE [LARGE SCALE GENOMIC DNA]</scope>
    <source>
        <strain evidence="3">CCUG 60742</strain>
    </source>
</reference>
<dbReference type="Proteomes" id="UP001597073">
    <property type="component" value="Unassembled WGS sequence"/>
</dbReference>
<feature type="transmembrane region" description="Helical" evidence="1">
    <location>
        <begin position="20"/>
        <end position="41"/>
    </location>
</feature>
<feature type="transmembrane region" description="Helical" evidence="1">
    <location>
        <begin position="47"/>
        <end position="64"/>
    </location>
</feature>
<keyword evidence="3" id="KW-1185">Reference proteome</keyword>
<name>A0ABW2ZI56_9SPHI</name>
<sequence length="153" mass="17620">MQEYKYTAEGNAKLKKAWMYSMIFSYIGIVSIFAFNLLYRGGDTRDIIIFSVIVAAMIMGFVYGRKKYFKGVDATKLIIDDKKITLHTLNQPDVTINLDAIMKVTHRNSHLFLVNRNPKNRSMLIINKFEGFYEIERLVNDAVATNNLQPTIV</sequence>
<evidence type="ECO:0000313" key="2">
    <source>
        <dbReference type="EMBL" id="MFD0765885.1"/>
    </source>
</evidence>
<proteinExistence type="predicted"/>
<keyword evidence="1" id="KW-1133">Transmembrane helix</keyword>
<accession>A0ABW2ZI56</accession>
<dbReference type="EMBL" id="JBHTIA010000009">
    <property type="protein sequence ID" value="MFD0765885.1"/>
    <property type="molecule type" value="Genomic_DNA"/>
</dbReference>
<evidence type="ECO:0000256" key="1">
    <source>
        <dbReference type="SAM" id="Phobius"/>
    </source>
</evidence>